<dbReference type="RefSeq" id="WP_227228267.1">
    <property type="nucleotide sequence ID" value="NZ_JAJCVJ010000001.1"/>
</dbReference>
<proteinExistence type="inferred from homology"/>
<feature type="compositionally biased region" description="Polar residues" evidence="3">
    <location>
        <begin position="1"/>
        <end position="13"/>
    </location>
</feature>
<dbReference type="PANTHER" id="PTHR30543">
    <property type="entry name" value="CHROMATE REDUCTASE"/>
    <property type="match status" value="1"/>
</dbReference>
<comment type="caution">
    <text evidence="5">The sequence shown here is derived from an EMBL/GenBank/DDBJ whole genome shotgun (WGS) entry which is preliminary data.</text>
</comment>
<evidence type="ECO:0000256" key="1">
    <source>
        <dbReference type="ARBA" id="ARBA00001966"/>
    </source>
</evidence>
<keyword evidence="6" id="KW-1185">Reference proteome</keyword>
<protein>
    <submittedName>
        <fullName evidence="5">NADPH-dependent FMN reductase</fullName>
        <ecNumber evidence="5">1.-.-.-</ecNumber>
    </submittedName>
</protein>
<dbReference type="InterPro" id="IPR050712">
    <property type="entry name" value="NAD(P)H-dep_reductase"/>
</dbReference>
<evidence type="ECO:0000259" key="4">
    <source>
        <dbReference type="Pfam" id="PF03358"/>
    </source>
</evidence>
<organism evidence="5 6">
    <name type="scientific">Salinirubrum litoreum</name>
    <dbReference type="NCBI Taxonomy" id="1126234"/>
    <lineage>
        <taxon>Archaea</taxon>
        <taxon>Methanobacteriati</taxon>
        <taxon>Methanobacteriota</taxon>
        <taxon>Stenosarchaea group</taxon>
        <taxon>Halobacteria</taxon>
        <taxon>Halobacteriales</taxon>
        <taxon>Haloferacaceae</taxon>
        <taxon>Salinirubrum</taxon>
    </lineage>
</organism>
<gene>
    <name evidence="5" type="ORF">ACFPJ5_05485</name>
</gene>
<evidence type="ECO:0000256" key="2">
    <source>
        <dbReference type="ARBA" id="ARBA00038292"/>
    </source>
</evidence>
<dbReference type="AlphaFoldDB" id="A0ABD5R8W1"/>
<dbReference type="SUPFAM" id="SSF52218">
    <property type="entry name" value="Flavoproteins"/>
    <property type="match status" value="1"/>
</dbReference>
<keyword evidence="5" id="KW-0560">Oxidoreductase</keyword>
<evidence type="ECO:0000313" key="6">
    <source>
        <dbReference type="Proteomes" id="UP001596201"/>
    </source>
</evidence>
<feature type="domain" description="NADPH-dependent FMN reductase-like" evidence="4">
    <location>
        <begin position="27"/>
        <end position="163"/>
    </location>
</feature>
<evidence type="ECO:0000256" key="3">
    <source>
        <dbReference type="SAM" id="MobiDB-lite"/>
    </source>
</evidence>
<dbReference type="EMBL" id="JBHSKX010000001">
    <property type="protein sequence ID" value="MFC5366383.1"/>
    <property type="molecule type" value="Genomic_DNA"/>
</dbReference>
<sequence length="213" mass="22958">MTTDDETTKSATEAGTEPERDESGPLVVAVAGSLRDESYTRLGLDHALRGAEAAGGRTRMLDLRDYDLPPLDADEDEQGDSAAFTAAIREADSVLLGTPVYHGSYSGVLKNALDFCGFDEFEHTTVGLLSVSGGAFPVTALEHLRSVGRALNAWVLPHQAAIPRPYRVFDDGEFTDEGLEERVRVLGRRAVEYATIEPDPSTFEGSQNVGARD</sequence>
<comment type="cofactor">
    <cofactor evidence="1">
        <name>[4Fe-4S] cluster</name>
        <dbReference type="ChEBI" id="CHEBI:49883"/>
    </cofactor>
</comment>
<dbReference type="GO" id="GO:0016491">
    <property type="term" value="F:oxidoreductase activity"/>
    <property type="evidence" value="ECO:0007669"/>
    <property type="project" value="UniProtKB-KW"/>
</dbReference>
<comment type="similarity">
    <text evidence="2">Belongs to the SsuE family. Isf subfamily.</text>
</comment>
<dbReference type="EC" id="1.-.-.-" evidence="5"/>
<dbReference type="InterPro" id="IPR005025">
    <property type="entry name" value="FMN_Rdtase-like_dom"/>
</dbReference>
<dbReference type="PANTHER" id="PTHR30543:SF21">
    <property type="entry name" value="NAD(P)H-DEPENDENT FMN REDUCTASE LOT6"/>
    <property type="match status" value="1"/>
</dbReference>
<feature type="region of interest" description="Disordered" evidence="3">
    <location>
        <begin position="1"/>
        <end position="25"/>
    </location>
</feature>
<name>A0ABD5R8W1_9EURY</name>
<accession>A0ABD5R8W1</accession>
<dbReference type="InterPro" id="IPR029039">
    <property type="entry name" value="Flavoprotein-like_sf"/>
</dbReference>
<dbReference type="Gene3D" id="3.40.50.360">
    <property type="match status" value="1"/>
</dbReference>
<reference evidence="5 6" key="1">
    <citation type="journal article" date="2019" name="Int. J. Syst. Evol. Microbiol.">
        <title>The Global Catalogue of Microorganisms (GCM) 10K type strain sequencing project: providing services to taxonomists for standard genome sequencing and annotation.</title>
        <authorList>
            <consortium name="The Broad Institute Genomics Platform"/>
            <consortium name="The Broad Institute Genome Sequencing Center for Infectious Disease"/>
            <person name="Wu L."/>
            <person name="Ma J."/>
        </authorList>
    </citation>
    <scope>NUCLEOTIDE SEQUENCE [LARGE SCALE GENOMIC DNA]</scope>
    <source>
        <strain evidence="5 6">CGMCC 1.12237</strain>
    </source>
</reference>
<dbReference type="Pfam" id="PF03358">
    <property type="entry name" value="FMN_red"/>
    <property type="match status" value="1"/>
</dbReference>
<evidence type="ECO:0000313" key="5">
    <source>
        <dbReference type="EMBL" id="MFC5366383.1"/>
    </source>
</evidence>
<dbReference type="Proteomes" id="UP001596201">
    <property type="component" value="Unassembled WGS sequence"/>
</dbReference>